<sequence>MTSLTGRLIAPPPADFTGWRVSADFEVAIGPEPVLIPAHRSAGVSPDGAFTLQLPPGFREPVALAAVTPSGFVAARVRLRGPDVTQPVELQVAAAPPAPIEESEDPALGRRLRYSGRVMDTRGVGAAAELLVVVWGVPQGGGDPYPLSVTRTAADGYFSDLWPADLLDSAYGVVQGGAHTPIPLREGRLPESILLVLPELPVPAPVDTTDDCVCMPAPPRVPDAIDLARNPASYASDPGGCANFTVPNRTVEEVTFHTVVRTSEPEVKGVPAPDPVELSKPLADYVATLVVERERRGEPPGPGEAVGTVNAAAAELVSARLAAEDGPAFRLDPAVLTAIARHPDRLRPLDLIRAEHLTLRKQIGEAVLPLTRPEAGRVLLDGDREIDWDDTPTTYQATTIAHGHLLTLKQVWRADGYSLGDLLYSLPLAPGQRKRVAMVDWRREEVASRTAERRESETLGAQLVHDRDISQVIDTALRENSRGHSESTVGAVGGGIAGFIGAVVFGVGGGYASSSSSAWQSSARTVSATSLSNMRDRTLQAATAVRSQRSTVVQGAREGESVRAQTEVLANHNHCHAVTVEYFEVLRHFQVTHEVAGVQECLFIPLEITPFTPEKALRHRRVLEASLRRADLAGAFAALERVVTGWADASVPTRRNADEPITDLDGEVWLAFSLLRPRDTADDGFDPADWGTYVPFLPQTPGVPSDKLAEHVWRTYLGVARKADRDRIWNARIAPRVARRIADTLKLDLMTADGTRHRVSIDPTLVTTFAQDRPLLVTLRLDQAPPALTRAAVTRVRLSFGAALPGLARVLANSATMTYRTPFAGWALFSDWRLDNDLSGTDDVIIPAPLDTWERRNPRQEDVRRSSSLLGHLNDHVEHYHHAIWWNMDPGRRHLLLDGYLAPNTGRSVAGAIENRLITIVGNCLVMPVTPGLRLDPGYKANGVSLLDAYAAPPTPPIRVSVPTPGVFAEAVPGACNSCEVIDDTRFWRWEEELIPGEPADIMPLSTATRRTTPPGVTAEDFPAPLVRMQATPRAPDPTGLAAALSLIGTPNLFRDITGLDLTQANVAEAFKSTMDAAKAFGTQAAGLAQQRFQATESERNLARIKQAQKSGLITDQQAGELTAAALGGAAGQPAGGTRPTGNTSVQRLLERAADSSDSHVKITRPSGEVDVRTGSRAGGKLEFALSPAIAPLRQTKPLNCWAAVGAMMLGWRDRISISEERAAERAAPEWLTKQQAGTGLHPGEVTAYAAVLGLRAEAPQSYLPKGIFLLLEAHGPLWVIGDIGYENDLLVHAMIVTGIRGDGTAEGTRVTIVDPDTGAAREETYTNFARSMETQDVVGTGLGIFHW</sequence>
<reference evidence="1 2" key="1">
    <citation type="submission" date="2021-01" db="EMBL/GenBank/DDBJ databases">
        <title>Whole genome shotgun sequence of Planobispora siamensis NBRC 107568.</title>
        <authorList>
            <person name="Komaki H."/>
            <person name="Tamura T."/>
        </authorList>
    </citation>
    <scope>NUCLEOTIDE SEQUENCE [LARGE SCALE GENOMIC DNA]</scope>
    <source>
        <strain evidence="1 2">NBRC 107568</strain>
    </source>
</reference>
<name>A0A8J3SNN7_9ACTN</name>
<dbReference type="EMBL" id="BOOJ01000098">
    <property type="protein sequence ID" value="GIH97751.1"/>
    <property type="molecule type" value="Genomic_DNA"/>
</dbReference>
<comment type="caution">
    <text evidence="1">The sequence shown here is derived from an EMBL/GenBank/DDBJ whole genome shotgun (WGS) entry which is preliminary data.</text>
</comment>
<dbReference type="Pfam" id="PF12385">
    <property type="entry name" value="Peptidase_C70"/>
    <property type="match status" value="1"/>
</dbReference>
<evidence type="ECO:0000313" key="1">
    <source>
        <dbReference type="EMBL" id="GIH97751.1"/>
    </source>
</evidence>
<organism evidence="1 2">
    <name type="scientific">Planobispora siamensis</name>
    <dbReference type="NCBI Taxonomy" id="936338"/>
    <lineage>
        <taxon>Bacteria</taxon>
        <taxon>Bacillati</taxon>
        <taxon>Actinomycetota</taxon>
        <taxon>Actinomycetes</taxon>
        <taxon>Streptosporangiales</taxon>
        <taxon>Streptosporangiaceae</taxon>
        <taxon>Planobispora</taxon>
    </lineage>
</organism>
<dbReference type="Proteomes" id="UP000619788">
    <property type="component" value="Unassembled WGS sequence"/>
</dbReference>
<evidence type="ECO:0008006" key="3">
    <source>
        <dbReference type="Google" id="ProtNLM"/>
    </source>
</evidence>
<gene>
    <name evidence="1" type="ORF">Psi01_83810</name>
</gene>
<accession>A0A8J3SNN7</accession>
<proteinExistence type="predicted"/>
<keyword evidence="2" id="KW-1185">Reference proteome</keyword>
<evidence type="ECO:0000313" key="2">
    <source>
        <dbReference type="Proteomes" id="UP000619788"/>
    </source>
</evidence>
<protein>
    <recommendedName>
        <fullName evidence="3">Papain-like cysteine protease AvrRpt2</fullName>
    </recommendedName>
</protein>
<dbReference type="InterPro" id="IPR022118">
    <property type="entry name" value="Peptidase_C70_AvrRpt2"/>
</dbReference>